<dbReference type="Gene3D" id="3.40.50.1820">
    <property type="entry name" value="alpha/beta hydrolase"/>
    <property type="match status" value="1"/>
</dbReference>
<dbReference type="InterPro" id="IPR014756">
    <property type="entry name" value="Ig_E-set"/>
</dbReference>
<keyword evidence="2" id="KW-0963">Cytoplasm</keyword>
<dbReference type="Pfam" id="PF00756">
    <property type="entry name" value="Esterase"/>
    <property type="match status" value="1"/>
</dbReference>
<evidence type="ECO:0000256" key="1">
    <source>
        <dbReference type="ARBA" id="ARBA00004496"/>
    </source>
</evidence>
<dbReference type="Proteomes" id="UP000023703">
    <property type="component" value="Chromosome"/>
</dbReference>
<proteinExistence type="inferred from homology"/>
<name>X5E9Y3_9CORY</name>
<dbReference type="OrthoDB" id="9775130at2"/>
<dbReference type="SUPFAM" id="SSF81296">
    <property type="entry name" value="E set domains"/>
    <property type="match status" value="1"/>
</dbReference>
<dbReference type="SUPFAM" id="SSF53474">
    <property type="entry name" value="alpha/beta-Hydrolases"/>
    <property type="match status" value="1"/>
</dbReference>
<protein>
    <submittedName>
        <fullName evidence="6">Putative enterochelin esterase</fullName>
    </submittedName>
</protein>
<dbReference type="GO" id="GO:0008849">
    <property type="term" value="F:enterochelin esterase activity"/>
    <property type="evidence" value="ECO:0007669"/>
    <property type="project" value="InterPro"/>
</dbReference>
<dbReference type="KEGG" id="cgy:CGLY_05040"/>
<dbReference type="STRING" id="1404245.CGLY_05040"/>
<dbReference type="GO" id="GO:0005506">
    <property type="term" value="F:iron ion binding"/>
    <property type="evidence" value="ECO:0007669"/>
    <property type="project" value="InterPro"/>
</dbReference>
<dbReference type="HOGENOM" id="CLU_024314_3_0_11"/>
<reference evidence="6 7" key="1">
    <citation type="journal article" date="2015" name="Int. J. Syst. Evol. Microbiol.">
        <title>Revisiting Corynebacterium glyciniphilum (ex Kubota et al., 1972) sp. nov., nom. rev., isolated from putrefied banana.</title>
        <authorList>
            <person name="Al-Dilaimi A."/>
            <person name="Bednarz H."/>
            <person name="Lomker A."/>
            <person name="Niehaus K."/>
            <person name="Kalinowski J."/>
            <person name="Ruckert C."/>
        </authorList>
    </citation>
    <scope>NUCLEOTIDE SEQUENCE [LARGE SCALE GENOMIC DNA]</scope>
    <source>
        <strain evidence="6">AJ 3170</strain>
    </source>
</reference>
<evidence type="ECO:0000256" key="3">
    <source>
        <dbReference type="ARBA" id="ARBA00022801"/>
    </source>
</evidence>
<comment type="similarity">
    <text evidence="4">Belongs to the Fes family.</text>
</comment>
<dbReference type="GO" id="GO:0006826">
    <property type="term" value="P:iron ion transport"/>
    <property type="evidence" value="ECO:0007669"/>
    <property type="project" value="InterPro"/>
</dbReference>
<dbReference type="InterPro" id="IPR013783">
    <property type="entry name" value="Ig-like_fold"/>
</dbReference>
<dbReference type="PANTHER" id="PTHR48098:SF3">
    <property type="entry name" value="IRON(III) ENTEROBACTIN ESTERASE"/>
    <property type="match status" value="1"/>
</dbReference>
<dbReference type="Gene3D" id="2.60.40.10">
    <property type="entry name" value="Immunoglobulins"/>
    <property type="match status" value="1"/>
</dbReference>
<evidence type="ECO:0000313" key="6">
    <source>
        <dbReference type="EMBL" id="AHW63456.1"/>
    </source>
</evidence>
<dbReference type="PANTHER" id="PTHR48098">
    <property type="entry name" value="ENTEROCHELIN ESTERASE-RELATED"/>
    <property type="match status" value="1"/>
</dbReference>
<keyword evidence="3" id="KW-0378">Hydrolase</keyword>
<dbReference type="InterPro" id="IPR029058">
    <property type="entry name" value="AB_hydrolase_fold"/>
</dbReference>
<evidence type="ECO:0000256" key="4">
    <source>
        <dbReference type="ARBA" id="ARBA00024201"/>
    </source>
</evidence>
<evidence type="ECO:0000256" key="2">
    <source>
        <dbReference type="ARBA" id="ARBA00022490"/>
    </source>
</evidence>
<evidence type="ECO:0000313" key="7">
    <source>
        <dbReference type="Proteomes" id="UP000023703"/>
    </source>
</evidence>
<dbReference type="GO" id="GO:0005737">
    <property type="term" value="C:cytoplasm"/>
    <property type="evidence" value="ECO:0007669"/>
    <property type="project" value="UniProtKB-SubCell"/>
</dbReference>
<dbReference type="eggNOG" id="COG2382">
    <property type="taxonomic scope" value="Bacteria"/>
</dbReference>
<evidence type="ECO:0000259" key="5">
    <source>
        <dbReference type="Pfam" id="PF11806"/>
    </source>
</evidence>
<comment type="subcellular location">
    <subcellularLocation>
        <location evidence="1">Cytoplasm</location>
    </subcellularLocation>
</comment>
<dbReference type="InterPro" id="IPR050583">
    <property type="entry name" value="Mycobacterial_A85_antigen"/>
</dbReference>
<dbReference type="GO" id="GO:0005975">
    <property type="term" value="P:carbohydrate metabolic process"/>
    <property type="evidence" value="ECO:0007669"/>
    <property type="project" value="UniProtKB-ARBA"/>
</dbReference>
<dbReference type="InterPro" id="IPR021764">
    <property type="entry name" value="Enterochelin_esterase_N"/>
</dbReference>
<dbReference type="Pfam" id="PF11806">
    <property type="entry name" value="Enterochelin_N"/>
    <property type="match status" value="1"/>
</dbReference>
<dbReference type="InterPro" id="IPR000801">
    <property type="entry name" value="Esterase-like"/>
</dbReference>
<gene>
    <name evidence="6" type="primary">fes</name>
    <name evidence="6" type="ORF">CGLY_05040</name>
</gene>
<keyword evidence="7" id="KW-1185">Reference proteome</keyword>
<dbReference type="RefSeq" id="WP_038546921.1">
    <property type="nucleotide sequence ID" value="NZ_CP006842.1"/>
</dbReference>
<sequence length="334" mass="35852">MDLTFSYPGRAEHVFLHIDGMHDHHTPDLHRMTPDGGGWTSTLSVPDDLVSSYRVVPLDASAAARFDTTADPRSRWLGLMDSVVPHVLDHPAWYPPMPGSGASGRLIMPGAPEQPGWAEDDPVTWDEAELDGRRLWTSGLRDAECLLVISDGVTWAQTSLPAALERLRASGRLPRLAVVAVDTRADRVTLLSRSEAYRTLISDRVLPWARTLVDVPPGRTVIAGESLGGLSAVDLVLRRPDAVQLAVATSGSFWFDDVASEVRASGAPSGVRVHLSAGRGEGRNMPDHAAAVADALRGAGVPTSLDIGTHGHEMAGWTGALTRGLVELLRRSTR</sequence>
<accession>X5E9Y3</accession>
<feature type="domain" description="Enterochelin esterase N-terminal" evidence="5">
    <location>
        <begin position="11"/>
        <end position="117"/>
    </location>
</feature>
<dbReference type="EMBL" id="CP006842">
    <property type="protein sequence ID" value="AHW63456.1"/>
    <property type="molecule type" value="Genomic_DNA"/>
</dbReference>
<dbReference type="AlphaFoldDB" id="X5E9Y3"/>
<organism evidence="6 7">
    <name type="scientific">Corynebacterium glyciniphilum AJ 3170</name>
    <dbReference type="NCBI Taxonomy" id="1404245"/>
    <lineage>
        <taxon>Bacteria</taxon>
        <taxon>Bacillati</taxon>
        <taxon>Actinomycetota</taxon>
        <taxon>Actinomycetes</taxon>
        <taxon>Mycobacteriales</taxon>
        <taxon>Corynebacteriaceae</taxon>
        <taxon>Corynebacterium</taxon>
    </lineage>
</organism>